<evidence type="ECO:0000313" key="3">
    <source>
        <dbReference type="Proteomes" id="UP001321486"/>
    </source>
</evidence>
<feature type="compositionally biased region" description="Basic and acidic residues" evidence="1">
    <location>
        <begin position="62"/>
        <end position="73"/>
    </location>
</feature>
<protein>
    <submittedName>
        <fullName evidence="2">Uncharacterized protein</fullName>
    </submittedName>
</protein>
<feature type="region of interest" description="Disordered" evidence="1">
    <location>
        <begin position="55"/>
        <end position="118"/>
    </location>
</feature>
<gene>
    <name evidence="2" type="ORF">GCM10025867_15550</name>
</gene>
<accession>A0ABN6XWQ8</accession>
<evidence type="ECO:0000313" key="2">
    <source>
        <dbReference type="EMBL" id="BDZ49314.1"/>
    </source>
</evidence>
<keyword evidence="3" id="KW-1185">Reference proteome</keyword>
<feature type="compositionally biased region" description="Polar residues" evidence="1">
    <location>
        <begin position="108"/>
        <end position="118"/>
    </location>
</feature>
<feature type="compositionally biased region" description="Low complexity" evidence="1">
    <location>
        <begin position="85"/>
        <end position="104"/>
    </location>
</feature>
<evidence type="ECO:0000256" key="1">
    <source>
        <dbReference type="SAM" id="MobiDB-lite"/>
    </source>
</evidence>
<sequence length="118" mass="12892">MSQLRSDDSALIDTVEVDQALAPLGLRRVDGLRMLSRFDAETVYWGLSDERYPVVLEDDEREPLRSPSDEGRAGSRRPRPPIPWPISSSGWRQPAAAAPKTPTARGSPASSTPPSRPG</sequence>
<organism evidence="2 3">
    <name type="scientific">Frondihabitans sucicola</name>
    <dbReference type="NCBI Taxonomy" id="1268041"/>
    <lineage>
        <taxon>Bacteria</taxon>
        <taxon>Bacillati</taxon>
        <taxon>Actinomycetota</taxon>
        <taxon>Actinomycetes</taxon>
        <taxon>Micrococcales</taxon>
        <taxon>Microbacteriaceae</taxon>
        <taxon>Frondihabitans</taxon>
    </lineage>
</organism>
<dbReference type="EMBL" id="AP027732">
    <property type="protein sequence ID" value="BDZ49314.1"/>
    <property type="molecule type" value="Genomic_DNA"/>
</dbReference>
<proteinExistence type="predicted"/>
<name>A0ABN6XWQ8_9MICO</name>
<reference evidence="3" key="1">
    <citation type="journal article" date="2019" name="Int. J. Syst. Evol. Microbiol.">
        <title>The Global Catalogue of Microorganisms (GCM) 10K type strain sequencing project: providing services to taxonomists for standard genome sequencing and annotation.</title>
        <authorList>
            <consortium name="The Broad Institute Genomics Platform"/>
            <consortium name="The Broad Institute Genome Sequencing Center for Infectious Disease"/>
            <person name="Wu L."/>
            <person name="Ma J."/>
        </authorList>
    </citation>
    <scope>NUCLEOTIDE SEQUENCE [LARGE SCALE GENOMIC DNA]</scope>
    <source>
        <strain evidence="3">NBRC 108728</strain>
    </source>
</reference>
<dbReference type="Proteomes" id="UP001321486">
    <property type="component" value="Chromosome"/>
</dbReference>